<dbReference type="Gene3D" id="3.90.1140.10">
    <property type="entry name" value="Cyclic phosphodiesterase"/>
    <property type="match status" value="1"/>
</dbReference>
<evidence type="ECO:0000313" key="3">
    <source>
        <dbReference type="EMBL" id="QYY43661.1"/>
    </source>
</evidence>
<evidence type="ECO:0000256" key="1">
    <source>
        <dbReference type="ARBA" id="ARBA00022801"/>
    </source>
</evidence>
<organism evidence="3 4">
    <name type="scientific">Aneurinibacillus thermoaerophilus</name>
    <dbReference type="NCBI Taxonomy" id="143495"/>
    <lineage>
        <taxon>Bacteria</taxon>
        <taxon>Bacillati</taxon>
        <taxon>Bacillota</taxon>
        <taxon>Bacilli</taxon>
        <taxon>Bacillales</taxon>
        <taxon>Paenibacillaceae</taxon>
        <taxon>Aneurinibacillus group</taxon>
        <taxon>Aneurinibacillus</taxon>
    </lineage>
</organism>
<dbReference type="PANTHER" id="PTHR35561:SF1">
    <property type="entry name" value="RNA 2',3'-CYCLIC PHOSPHODIESTERASE"/>
    <property type="match status" value="1"/>
</dbReference>
<comment type="catalytic activity">
    <reaction evidence="2">
        <text>a 3'-end 2',3'-cyclophospho-ribonucleotide-RNA + H2O = a 3'-end 2'-phospho-ribonucleotide-RNA + H(+)</text>
        <dbReference type="Rhea" id="RHEA:11828"/>
        <dbReference type="Rhea" id="RHEA-COMP:10464"/>
        <dbReference type="Rhea" id="RHEA-COMP:17353"/>
        <dbReference type="ChEBI" id="CHEBI:15377"/>
        <dbReference type="ChEBI" id="CHEBI:15378"/>
        <dbReference type="ChEBI" id="CHEBI:83064"/>
        <dbReference type="ChEBI" id="CHEBI:173113"/>
        <dbReference type="EC" id="3.1.4.58"/>
    </reaction>
</comment>
<protein>
    <recommendedName>
        <fullName evidence="2">RNA 2',3'-cyclic phosphodiesterase</fullName>
        <shortName evidence="2">RNA 2',3'-CPDase</shortName>
        <ecNumber evidence="2">3.1.4.58</ecNumber>
    </recommendedName>
</protein>
<feature type="short sequence motif" description="HXTX 1" evidence="2">
    <location>
        <begin position="40"/>
        <end position="43"/>
    </location>
</feature>
<evidence type="ECO:0000313" key="4">
    <source>
        <dbReference type="Proteomes" id="UP000826616"/>
    </source>
</evidence>
<dbReference type="Proteomes" id="UP000826616">
    <property type="component" value="Chromosome"/>
</dbReference>
<keyword evidence="4" id="KW-1185">Reference proteome</keyword>
<dbReference type="HAMAP" id="MF_01940">
    <property type="entry name" value="RNA_CPDase"/>
    <property type="match status" value="1"/>
</dbReference>
<dbReference type="Pfam" id="PF13563">
    <property type="entry name" value="2_5_RNA_ligase2"/>
    <property type="match status" value="1"/>
</dbReference>
<proteinExistence type="inferred from homology"/>
<dbReference type="SUPFAM" id="SSF55144">
    <property type="entry name" value="LigT-like"/>
    <property type="match status" value="1"/>
</dbReference>
<feature type="active site" description="Proton donor" evidence="2">
    <location>
        <position position="40"/>
    </location>
</feature>
<feature type="short sequence motif" description="HXTX 2" evidence="2">
    <location>
        <begin position="127"/>
        <end position="130"/>
    </location>
</feature>
<evidence type="ECO:0000256" key="2">
    <source>
        <dbReference type="HAMAP-Rule" id="MF_01940"/>
    </source>
</evidence>
<name>A0ABX8YDU7_ANETH</name>
<dbReference type="InterPro" id="IPR009097">
    <property type="entry name" value="Cyclic_Pdiesterase"/>
</dbReference>
<feature type="active site" description="Proton acceptor" evidence="2">
    <location>
        <position position="127"/>
    </location>
</feature>
<sequence>MRLFTAIQFNEETIQELLRLQRELKRNVKCRKWQTPHHMHLTLHFLGELSRQQSELVQQEMEAVATTSPAFSLRLAKIGAFPNLTWPRVLWAGVQEQTPGLYDLQKTLAARLAHLGLYKEEKRYRPHITLAREPDAASFPLPMEKLPCVQAIAWTVQEIALFHSTLTPQGPIYHILGTYPLTGMQS</sequence>
<dbReference type="NCBIfam" id="TIGR02258">
    <property type="entry name" value="2_5_ligase"/>
    <property type="match status" value="1"/>
</dbReference>
<dbReference type="InterPro" id="IPR004175">
    <property type="entry name" value="RNA_CPDase"/>
</dbReference>
<comment type="function">
    <text evidence="2">Hydrolyzes RNA 2',3'-cyclic phosphodiester to an RNA 2'-phosphomonoester.</text>
</comment>
<comment type="similarity">
    <text evidence="2">Belongs to the 2H phosphoesterase superfamily. ThpR family.</text>
</comment>
<keyword evidence="1 2" id="KW-0378">Hydrolase</keyword>
<accession>A0ABX8YDU7</accession>
<dbReference type="PANTHER" id="PTHR35561">
    <property type="entry name" value="RNA 2',3'-CYCLIC PHOSPHODIESTERASE"/>
    <property type="match status" value="1"/>
</dbReference>
<reference evidence="3 4" key="1">
    <citation type="submission" date="2021-08" db="EMBL/GenBank/DDBJ databases">
        <title>Complete genome sequence of the strain Aneurinibacillus thermoaerophilus CCM 8960.</title>
        <authorList>
            <person name="Musilova J."/>
            <person name="Kourilova X."/>
            <person name="Pernicova I."/>
            <person name="Bezdicek M."/>
            <person name="Lengerova M."/>
            <person name="Obruca S."/>
            <person name="Sedlar K."/>
        </authorList>
    </citation>
    <scope>NUCLEOTIDE SEQUENCE [LARGE SCALE GENOMIC DNA]</scope>
    <source>
        <strain evidence="3 4">CCM 8960</strain>
    </source>
</reference>
<dbReference type="RefSeq" id="WP_057899498.1">
    <property type="nucleotide sequence ID" value="NZ_CP080764.1"/>
</dbReference>
<dbReference type="EMBL" id="CP080764">
    <property type="protein sequence ID" value="QYY43661.1"/>
    <property type="molecule type" value="Genomic_DNA"/>
</dbReference>
<dbReference type="EC" id="3.1.4.58" evidence="2"/>
<dbReference type="GeneID" id="97140801"/>
<gene>
    <name evidence="3" type="primary">thpR</name>
    <name evidence="3" type="ORF">K3F53_05415</name>
</gene>